<organism evidence="1 2">
    <name type="scientific">Klebsiella spallanzanii</name>
    <dbReference type="NCBI Taxonomy" id="2587528"/>
    <lineage>
        <taxon>Bacteria</taxon>
        <taxon>Pseudomonadati</taxon>
        <taxon>Pseudomonadota</taxon>
        <taxon>Gammaproteobacteria</taxon>
        <taxon>Enterobacterales</taxon>
        <taxon>Enterobacteriaceae</taxon>
        <taxon>Klebsiella/Raoultella group</taxon>
        <taxon>Klebsiella</taxon>
    </lineage>
</organism>
<gene>
    <name evidence="1" type="ORF">SB6408_02127</name>
</gene>
<evidence type="ECO:0000313" key="2">
    <source>
        <dbReference type="Proteomes" id="UP000318370"/>
    </source>
</evidence>
<sequence length="35" mass="4068">MLNVRLYIELMEFIKAQGIDISKLSFSRPEVLQGK</sequence>
<protein>
    <submittedName>
        <fullName evidence="1">Uncharacterized protein</fullName>
    </submittedName>
</protein>
<proteinExistence type="predicted"/>
<name>A0A564NBN8_9ENTR</name>
<evidence type="ECO:0000313" key="1">
    <source>
        <dbReference type="EMBL" id="VUT03746.1"/>
    </source>
</evidence>
<dbReference type="AlphaFoldDB" id="A0A564NBN8"/>
<accession>A0A564NBN8</accession>
<dbReference type="Proteomes" id="UP000318370">
    <property type="component" value="Unassembled WGS sequence"/>
</dbReference>
<dbReference type="EMBL" id="CABGHF010000045">
    <property type="protein sequence ID" value="VUT03746.1"/>
    <property type="molecule type" value="Genomic_DNA"/>
</dbReference>
<reference evidence="1 2" key="1">
    <citation type="submission" date="2019-07" db="EMBL/GenBank/DDBJ databases">
        <authorList>
            <person name="Brisse S."/>
            <person name="Rodrigues C."/>
            <person name="Thorpe H."/>
        </authorList>
    </citation>
    <scope>NUCLEOTIDE SEQUENCE [LARGE SCALE GENOMIC DNA]</scope>
    <source>
        <strain evidence="1">SB6408</strain>
    </source>
</reference>